<feature type="transmembrane region" description="Helical" evidence="1">
    <location>
        <begin position="31"/>
        <end position="51"/>
    </location>
</feature>
<proteinExistence type="predicted"/>
<dbReference type="Proteomes" id="UP000321598">
    <property type="component" value="Unassembled WGS sequence"/>
</dbReference>
<dbReference type="EMBL" id="UGZE01000001">
    <property type="protein sequence ID" value="SUJ16775.1"/>
    <property type="molecule type" value="Genomic_DNA"/>
</dbReference>
<evidence type="ECO:0000313" key="5">
    <source>
        <dbReference type="Proteomes" id="UP000321598"/>
    </source>
</evidence>
<evidence type="ECO:0000313" key="3">
    <source>
        <dbReference type="EMBL" id="SUJ16775.1"/>
    </source>
</evidence>
<dbReference type="RefSeq" id="WP_157951724.1">
    <property type="nucleotide sequence ID" value="NZ_BKAV01000021.1"/>
</dbReference>
<name>A0A380CCU3_9STAP</name>
<accession>A0A380CCU3</accession>
<dbReference type="EMBL" id="BKAV01000021">
    <property type="protein sequence ID" value="GEQ00808.1"/>
    <property type="molecule type" value="Genomic_DNA"/>
</dbReference>
<dbReference type="Proteomes" id="UP000254956">
    <property type="component" value="Unassembled WGS sequence"/>
</dbReference>
<reference evidence="2 5" key="2">
    <citation type="submission" date="2019-07" db="EMBL/GenBank/DDBJ databases">
        <title>Whole genome shotgun sequence of Staphylococcus arlettae NBRC 109765.</title>
        <authorList>
            <person name="Hosoyama A."/>
            <person name="Uohara A."/>
            <person name="Ohji S."/>
            <person name="Ichikawa N."/>
        </authorList>
    </citation>
    <scope>NUCLEOTIDE SEQUENCE [LARGE SCALE GENOMIC DNA]</scope>
    <source>
        <strain evidence="2 5">NBRC 109765</strain>
    </source>
</reference>
<keyword evidence="1" id="KW-0812">Transmembrane</keyword>
<protein>
    <submittedName>
        <fullName evidence="3">Uncharacterized protein</fullName>
    </submittedName>
</protein>
<keyword evidence="5" id="KW-1185">Reference proteome</keyword>
<sequence>MKLTKDILVILFALIGVVSIAYGAYLAWEPLGFIIGGLMLTGLAITIDDPFQKGGGNR</sequence>
<evidence type="ECO:0000313" key="2">
    <source>
        <dbReference type="EMBL" id="GEQ00808.1"/>
    </source>
</evidence>
<feature type="transmembrane region" description="Helical" evidence="1">
    <location>
        <begin position="7"/>
        <end position="25"/>
    </location>
</feature>
<keyword evidence="1" id="KW-0472">Membrane</keyword>
<keyword evidence="1" id="KW-1133">Transmembrane helix</keyword>
<organism evidence="3 4">
    <name type="scientific">Staphylococcus arlettae</name>
    <dbReference type="NCBI Taxonomy" id="29378"/>
    <lineage>
        <taxon>Bacteria</taxon>
        <taxon>Bacillati</taxon>
        <taxon>Bacillota</taxon>
        <taxon>Bacilli</taxon>
        <taxon>Bacillales</taxon>
        <taxon>Staphylococcaceae</taxon>
        <taxon>Staphylococcus</taxon>
    </lineage>
</organism>
<evidence type="ECO:0000313" key="4">
    <source>
        <dbReference type="Proteomes" id="UP000254956"/>
    </source>
</evidence>
<dbReference type="AlphaFoldDB" id="A0A380CCU3"/>
<evidence type="ECO:0000256" key="1">
    <source>
        <dbReference type="SAM" id="Phobius"/>
    </source>
</evidence>
<reference evidence="3 4" key="1">
    <citation type="submission" date="2018-06" db="EMBL/GenBank/DDBJ databases">
        <authorList>
            <consortium name="Pathogen Informatics"/>
            <person name="Doyle S."/>
        </authorList>
    </citation>
    <scope>NUCLEOTIDE SEQUENCE [LARGE SCALE GENOMIC DNA]</scope>
    <source>
        <strain evidence="3 4">NCTC12413</strain>
    </source>
</reference>
<gene>
    <name evidence="3" type="ORF">NCTC12413_01080</name>
    <name evidence="2" type="ORF">SAR03_18450</name>
</gene>